<evidence type="ECO:0000256" key="1">
    <source>
        <dbReference type="SAM" id="Phobius"/>
    </source>
</evidence>
<keyword evidence="1" id="KW-0812">Transmembrane</keyword>
<organism evidence="3 4">
    <name type="scientific">Streptomyces yaizuensis</name>
    <dbReference type="NCBI Taxonomy" id="2989713"/>
    <lineage>
        <taxon>Bacteria</taxon>
        <taxon>Bacillati</taxon>
        <taxon>Actinomycetota</taxon>
        <taxon>Actinomycetes</taxon>
        <taxon>Kitasatosporales</taxon>
        <taxon>Streptomycetaceae</taxon>
        <taxon>Streptomyces</taxon>
    </lineage>
</organism>
<dbReference type="NCBIfam" id="NF033218">
    <property type="entry name" value="anchor_AmaP"/>
    <property type="match status" value="1"/>
</dbReference>
<proteinExistence type="predicted"/>
<keyword evidence="2" id="KW-0732">Signal</keyword>
<dbReference type="EMBL" id="BSBI01000015">
    <property type="protein sequence ID" value="GLF98691.1"/>
    <property type="molecule type" value="Genomic_DNA"/>
</dbReference>
<protein>
    <submittedName>
        <fullName evidence="3">Alkaline shock response membrane anchor protein AmaP</fullName>
    </submittedName>
</protein>
<evidence type="ECO:0000313" key="4">
    <source>
        <dbReference type="Proteomes" id="UP001291653"/>
    </source>
</evidence>
<feature type="signal peptide" evidence="2">
    <location>
        <begin position="1"/>
        <end position="26"/>
    </location>
</feature>
<sequence length="192" mass="20437">MLRAVNRVVLGVAGAVLLCAGGAALAAGLGADVPSWWPWDGRRDVLLSTADRERWRDEGWWWPTVIAVLAVVVVLALWLLLAQLHRGRLADLRVDSGDDEGALLRGRALEEVLAAEAGALAGVSRARVRLTGRPRGPRARIGLLLEPYASPRRTLEGLAAGAVEHARAAAGLGELPAEARLRAVRHGARRVG</sequence>
<keyword evidence="1" id="KW-0472">Membrane</keyword>
<accession>A0ABQ5P8V0</accession>
<evidence type="ECO:0000313" key="3">
    <source>
        <dbReference type="EMBL" id="GLF98691.1"/>
    </source>
</evidence>
<keyword evidence="1" id="KW-1133">Transmembrane helix</keyword>
<feature type="chain" id="PRO_5046259664" evidence="2">
    <location>
        <begin position="27"/>
        <end position="192"/>
    </location>
</feature>
<comment type="caution">
    <text evidence="3">The sequence shown here is derived from an EMBL/GenBank/DDBJ whole genome shotgun (WGS) entry which is preliminary data.</text>
</comment>
<keyword evidence="4" id="KW-1185">Reference proteome</keyword>
<dbReference type="Proteomes" id="UP001291653">
    <property type="component" value="Unassembled WGS sequence"/>
</dbReference>
<feature type="transmembrane region" description="Helical" evidence="1">
    <location>
        <begin position="60"/>
        <end position="81"/>
    </location>
</feature>
<evidence type="ECO:0000256" key="2">
    <source>
        <dbReference type="SAM" id="SignalP"/>
    </source>
</evidence>
<name>A0ABQ5P8V0_9ACTN</name>
<dbReference type="RefSeq" id="WP_323450654.1">
    <property type="nucleotide sequence ID" value="NZ_BSBI01000015.1"/>
</dbReference>
<reference evidence="3 4" key="1">
    <citation type="submission" date="2022-10" db="EMBL/GenBank/DDBJ databases">
        <title>Draft genome sequence of Streptomyces sp. YSPA8.</title>
        <authorList>
            <person name="Moriuchi R."/>
            <person name="Dohra H."/>
            <person name="Yamamura H."/>
            <person name="Kodani S."/>
        </authorList>
    </citation>
    <scope>NUCLEOTIDE SEQUENCE [LARGE SCALE GENOMIC DNA]</scope>
    <source>
        <strain evidence="3 4">YSPA8</strain>
    </source>
</reference>
<gene>
    <name evidence="3" type="primary">amaP</name>
    <name evidence="3" type="ORF">SYYSPA8_30360</name>
</gene>